<name>A0A0V1J1Z4_TRIPS</name>
<organism evidence="1 2">
    <name type="scientific">Trichinella pseudospiralis</name>
    <name type="common">Parasitic roundworm</name>
    <dbReference type="NCBI Taxonomy" id="6337"/>
    <lineage>
        <taxon>Eukaryota</taxon>
        <taxon>Metazoa</taxon>
        <taxon>Ecdysozoa</taxon>
        <taxon>Nematoda</taxon>
        <taxon>Enoplea</taxon>
        <taxon>Dorylaimia</taxon>
        <taxon>Trichinellida</taxon>
        <taxon>Trichinellidae</taxon>
        <taxon>Trichinella</taxon>
    </lineage>
</organism>
<sequence>MELICMFGRSILLTNEPHAVVCAVQYVRTCVNENACEKKPKQPKLMIDTTTAAAAAAAAA</sequence>
<evidence type="ECO:0000313" key="1">
    <source>
        <dbReference type="EMBL" id="KRZ28991.1"/>
    </source>
</evidence>
<keyword evidence="2" id="KW-1185">Reference proteome</keyword>
<reference evidence="1 2" key="1">
    <citation type="submission" date="2015-01" db="EMBL/GenBank/DDBJ databases">
        <title>Evolution of Trichinella species and genotypes.</title>
        <authorList>
            <person name="Korhonen P.K."/>
            <person name="Edoardo P."/>
            <person name="Giuseppe L.R."/>
            <person name="Gasser R.B."/>
        </authorList>
    </citation>
    <scope>NUCLEOTIDE SEQUENCE [LARGE SCALE GENOMIC DNA]</scope>
    <source>
        <strain evidence="1">ISS588</strain>
    </source>
</reference>
<evidence type="ECO:0000313" key="2">
    <source>
        <dbReference type="Proteomes" id="UP000054805"/>
    </source>
</evidence>
<dbReference type="AlphaFoldDB" id="A0A0V1J1Z4"/>
<dbReference type="EMBL" id="JYDS01000051">
    <property type="protein sequence ID" value="KRZ28991.1"/>
    <property type="molecule type" value="Genomic_DNA"/>
</dbReference>
<protein>
    <submittedName>
        <fullName evidence="1">Uncharacterized protein</fullName>
    </submittedName>
</protein>
<accession>A0A0V1J1Z4</accession>
<dbReference type="Proteomes" id="UP000054805">
    <property type="component" value="Unassembled WGS sequence"/>
</dbReference>
<proteinExistence type="predicted"/>
<gene>
    <name evidence="1" type="ORF">T4B_13669</name>
</gene>
<comment type="caution">
    <text evidence="1">The sequence shown here is derived from an EMBL/GenBank/DDBJ whole genome shotgun (WGS) entry which is preliminary data.</text>
</comment>